<organism evidence="2">
    <name type="scientific">Culicoides sonorensis</name>
    <name type="common">Biting midge</name>
    <dbReference type="NCBI Taxonomy" id="179676"/>
    <lineage>
        <taxon>Eukaryota</taxon>
        <taxon>Metazoa</taxon>
        <taxon>Ecdysozoa</taxon>
        <taxon>Arthropoda</taxon>
        <taxon>Hexapoda</taxon>
        <taxon>Insecta</taxon>
        <taxon>Pterygota</taxon>
        <taxon>Neoptera</taxon>
        <taxon>Endopterygota</taxon>
        <taxon>Diptera</taxon>
        <taxon>Nematocera</taxon>
        <taxon>Chironomoidea</taxon>
        <taxon>Ceratopogonidae</taxon>
        <taxon>Ceratopogoninae</taxon>
        <taxon>Culicoides</taxon>
        <taxon>Monoculicoides</taxon>
    </lineage>
</organism>
<evidence type="ECO:0000259" key="1">
    <source>
        <dbReference type="Pfam" id="PF12248"/>
    </source>
</evidence>
<dbReference type="PANTHER" id="PTHR31649">
    <property type="entry name" value="AGAP009604-PA"/>
    <property type="match status" value="1"/>
</dbReference>
<feature type="domain" description="Farnesoic acid O-methyl transferase" evidence="1">
    <location>
        <begin position="149"/>
        <end position="278"/>
    </location>
</feature>
<gene>
    <name evidence="2" type="primary">CSON001653</name>
</gene>
<protein>
    <submittedName>
        <fullName evidence="2">CSON001653 protein</fullName>
    </submittedName>
</protein>
<name>A0A336MNG9_CULSO</name>
<dbReference type="PANTHER" id="PTHR31649:SF1">
    <property type="entry name" value="FARNESOIC ACID O-METHYL TRANSFERASE DOMAIN-CONTAINING PROTEIN"/>
    <property type="match status" value="1"/>
</dbReference>
<dbReference type="OMA" id="SPMYEIM"/>
<proteinExistence type="predicted"/>
<dbReference type="SMART" id="SM00696">
    <property type="entry name" value="DM9"/>
    <property type="match status" value="2"/>
</dbReference>
<dbReference type="VEuPathDB" id="VectorBase:CSON001653"/>
<feature type="domain" description="Farnesoic acid O-methyl transferase" evidence="1">
    <location>
        <begin position="12"/>
        <end position="140"/>
    </location>
</feature>
<evidence type="ECO:0000313" key="2">
    <source>
        <dbReference type="EMBL" id="SSX29747.1"/>
    </source>
</evidence>
<dbReference type="AlphaFoldDB" id="A0A336MNG9"/>
<dbReference type="InterPro" id="IPR022041">
    <property type="entry name" value="Methyltransf_FA"/>
</dbReference>
<reference evidence="2" key="1">
    <citation type="submission" date="2018-07" db="EMBL/GenBank/DDBJ databases">
        <authorList>
            <person name="Quirk P.G."/>
            <person name="Krulwich T.A."/>
        </authorList>
    </citation>
    <scope>NUCLEOTIDE SEQUENCE</scope>
</reference>
<sequence>MAAPIELDTADKLEYNFYPVSNGMCQFRVRAPNDAHLAFCSEAVEADPMYEVFLGGWKNTKSVIRKNRTKPDVAETETPDILNDGEFRGFWVRWGDNTIMVGHEGQAAAFLTYEDTETVPINYVGVCTGWGACGSWIIEDDIKLETPDKLNYNFNPITSGALTVQFKGPSNCHIALTPQKLEIKPICEMIIGGWNNTASVIRLDMDKNNELAKVETKNIVSNDKFTIFYIHWSKKGLVVRLDGPSGLILMQAENCIKFPVYFFGIRTAWGATGSWKIKQGVQMIGKGTQPSAPVAAMLTSPGSGVPNWVVVNGGEIPPNAVQGGLDIDGAPLYIGRANHEGAVIPGKVVPTHGVCYIPWGGAENPKSEYEVLCDANGHWVACSGTEIPGQAFVAGSSEDGEPLFVGRVTHEGTQTIGKVQQSHGVCYIPFGGEEVAYTDYEIFITQ</sequence>
<dbReference type="InterPro" id="IPR006616">
    <property type="entry name" value="DM9_repeat"/>
</dbReference>
<dbReference type="EMBL" id="UFQT01001261">
    <property type="protein sequence ID" value="SSX29747.1"/>
    <property type="molecule type" value="Genomic_DNA"/>
</dbReference>
<dbReference type="Pfam" id="PF12248">
    <property type="entry name" value="Methyltransf_FA"/>
    <property type="match status" value="2"/>
</dbReference>
<accession>A0A336MNG9</accession>
<dbReference type="Pfam" id="PF11901">
    <property type="entry name" value="DM9"/>
    <property type="match status" value="1"/>
</dbReference>